<dbReference type="AlphaFoldDB" id="A0A383R711"/>
<sequence length="50" mass="5460">MKVIQIDKFGGPEVLQCAEVDEPIPASNEVRVRLFAAGVNPNETYVRTGT</sequence>
<dbReference type="Proteomes" id="UP000304148">
    <property type="component" value="Chromosome"/>
</dbReference>
<dbReference type="SUPFAM" id="SSF50129">
    <property type="entry name" value="GroES-like"/>
    <property type="match status" value="1"/>
</dbReference>
<organism evidence="1 2">
    <name type="scientific">Paenibacillus alvei</name>
    <name type="common">Bacillus alvei</name>
    <dbReference type="NCBI Taxonomy" id="44250"/>
    <lineage>
        <taxon>Bacteria</taxon>
        <taxon>Bacillati</taxon>
        <taxon>Bacillota</taxon>
        <taxon>Bacilli</taxon>
        <taxon>Bacillales</taxon>
        <taxon>Paenibacillaceae</taxon>
        <taxon>Paenibacillus</taxon>
    </lineage>
</organism>
<evidence type="ECO:0008006" key="3">
    <source>
        <dbReference type="Google" id="ProtNLM"/>
    </source>
</evidence>
<accession>A0A383R711</accession>
<dbReference type="RefSeq" id="WP_232055475.1">
    <property type="nucleotide sequence ID" value="NZ_LS992241.1"/>
</dbReference>
<dbReference type="InterPro" id="IPR011032">
    <property type="entry name" value="GroES-like_sf"/>
</dbReference>
<protein>
    <recommendedName>
        <fullName evidence="3">NADPH:quinone reductase</fullName>
    </recommendedName>
</protein>
<dbReference type="Gene3D" id="3.90.180.10">
    <property type="entry name" value="Medium-chain alcohol dehydrogenases, catalytic domain"/>
    <property type="match status" value="1"/>
</dbReference>
<evidence type="ECO:0000313" key="1">
    <source>
        <dbReference type="EMBL" id="SYX82126.1"/>
    </source>
</evidence>
<evidence type="ECO:0000313" key="2">
    <source>
        <dbReference type="Proteomes" id="UP000304148"/>
    </source>
</evidence>
<reference evidence="2" key="1">
    <citation type="submission" date="2018-08" db="EMBL/GenBank/DDBJ databases">
        <authorList>
            <person name="Chevrot R."/>
        </authorList>
    </citation>
    <scope>NUCLEOTIDE SEQUENCE [LARGE SCALE GENOMIC DNA]</scope>
</reference>
<dbReference type="EMBL" id="LS992241">
    <property type="protein sequence ID" value="SYX82126.1"/>
    <property type="molecule type" value="Genomic_DNA"/>
</dbReference>
<gene>
    <name evidence="1" type="ORF">PBLR_10546</name>
</gene>
<proteinExistence type="predicted"/>
<name>A0A383R711_PAEAL</name>